<dbReference type="CDD" id="cd01748">
    <property type="entry name" value="GATase1_IGP_Synthase"/>
    <property type="match status" value="1"/>
</dbReference>
<evidence type="ECO:0000256" key="7">
    <source>
        <dbReference type="ARBA" id="ARBA00023239"/>
    </source>
</evidence>
<evidence type="ECO:0000313" key="13">
    <source>
        <dbReference type="Proteomes" id="UP001241848"/>
    </source>
</evidence>
<feature type="active site" description="Nucleophile" evidence="10">
    <location>
        <position position="80"/>
    </location>
</feature>
<dbReference type="EC" id="4.3.2.10" evidence="10"/>
<proteinExistence type="inferred from homology"/>
<protein>
    <recommendedName>
        <fullName evidence="10">Imidazole glycerol phosphate synthase subunit HisH</fullName>
        <ecNumber evidence="10">4.3.2.10</ecNumber>
    </recommendedName>
    <alternativeName>
        <fullName evidence="10">IGP synthase glutaminase subunit</fullName>
        <ecNumber evidence="10">3.5.1.2</ecNumber>
    </alternativeName>
    <alternativeName>
        <fullName evidence="10">IGP synthase subunit HisH</fullName>
    </alternativeName>
    <alternativeName>
        <fullName evidence="10">ImGP synthase subunit HisH</fullName>
        <shortName evidence="10">IGPS subunit HisH</shortName>
    </alternativeName>
</protein>
<keyword evidence="4 10" id="KW-0378">Hydrolase</keyword>
<comment type="catalytic activity">
    <reaction evidence="8 10">
        <text>5-[(5-phospho-1-deoxy-D-ribulos-1-ylimino)methylamino]-1-(5-phospho-beta-D-ribosyl)imidazole-4-carboxamide + L-glutamine = D-erythro-1-(imidazol-4-yl)glycerol 3-phosphate + 5-amino-1-(5-phospho-beta-D-ribosyl)imidazole-4-carboxamide + L-glutamate + H(+)</text>
        <dbReference type="Rhea" id="RHEA:24793"/>
        <dbReference type="ChEBI" id="CHEBI:15378"/>
        <dbReference type="ChEBI" id="CHEBI:29985"/>
        <dbReference type="ChEBI" id="CHEBI:58278"/>
        <dbReference type="ChEBI" id="CHEBI:58359"/>
        <dbReference type="ChEBI" id="CHEBI:58475"/>
        <dbReference type="ChEBI" id="CHEBI:58525"/>
        <dbReference type="EC" id="4.3.2.10"/>
    </reaction>
</comment>
<dbReference type="InterPro" id="IPR010139">
    <property type="entry name" value="Imidazole-glycPsynth_HisH"/>
</dbReference>
<comment type="pathway">
    <text evidence="1 10">Amino-acid biosynthesis; L-histidine biosynthesis; L-histidine from 5-phospho-alpha-D-ribose 1-diphosphate: step 5/9.</text>
</comment>
<evidence type="ECO:0000256" key="9">
    <source>
        <dbReference type="ARBA" id="ARBA00049534"/>
    </source>
</evidence>
<dbReference type="HAMAP" id="MF_00278">
    <property type="entry name" value="HisH"/>
    <property type="match status" value="1"/>
</dbReference>
<organism evidence="12 13">
    <name type="scientific">Paenibacillus zeirhizosphaerae</name>
    <dbReference type="NCBI Taxonomy" id="2987519"/>
    <lineage>
        <taxon>Bacteria</taxon>
        <taxon>Bacillati</taxon>
        <taxon>Bacillota</taxon>
        <taxon>Bacilli</taxon>
        <taxon>Bacillales</taxon>
        <taxon>Paenibacillaceae</taxon>
        <taxon>Paenibacillus</taxon>
    </lineage>
</organism>
<evidence type="ECO:0000313" key="12">
    <source>
        <dbReference type="EMBL" id="MDP4099485.1"/>
    </source>
</evidence>
<keyword evidence="7 10" id="KW-0456">Lyase</keyword>
<dbReference type="GO" id="GO:0016829">
    <property type="term" value="F:lyase activity"/>
    <property type="evidence" value="ECO:0007669"/>
    <property type="project" value="UniProtKB-KW"/>
</dbReference>
<dbReference type="PROSITE" id="PS51274">
    <property type="entry name" value="GATASE_COBBQ"/>
    <property type="match status" value="1"/>
</dbReference>
<feature type="domain" description="Glutamine amidotransferase" evidence="11">
    <location>
        <begin position="5"/>
        <end position="200"/>
    </location>
</feature>
<keyword evidence="3 10" id="KW-0028">Amino-acid biosynthesis</keyword>
<comment type="caution">
    <text evidence="12">The sequence shown here is derived from an EMBL/GenBank/DDBJ whole genome shotgun (WGS) entry which is preliminary data.</text>
</comment>
<dbReference type="PIRSF" id="PIRSF000495">
    <property type="entry name" value="Amidotransf_hisH"/>
    <property type="match status" value="1"/>
</dbReference>
<reference evidence="12 13" key="1">
    <citation type="submission" date="2022-10" db="EMBL/GenBank/DDBJ databases">
        <title>Paenibacillus description and whole genome data of maize root bacterial community.</title>
        <authorList>
            <person name="Marton D."/>
            <person name="Farkas M."/>
            <person name="Cserhati M."/>
        </authorList>
    </citation>
    <scope>NUCLEOTIDE SEQUENCE [LARGE SCALE GENOMIC DNA]</scope>
    <source>
        <strain evidence="12 13">P96</strain>
    </source>
</reference>
<dbReference type="Proteomes" id="UP001241848">
    <property type="component" value="Unassembled WGS sequence"/>
</dbReference>
<evidence type="ECO:0000256" key="1">
    <source>
        <dbReference type="ARBA" id="ARBA00005091"/>
    </source>
</evidence>
<keyword evidence="13" id="KW-1185">Reference proteome</keyword>
<feature type="active site" evidence="10">
    <location>
        <position position="184"/>
    </location>
</feature>
<gene>
    <name evidence="10 12" type="primary">hisH</name>
    <name evidence="12" type="ORF">OIN60_22475</name>
</gene>
<dbReference type="NCBIfam" id="TIGR01855">
    <property type="entry name" value="IMP_synth_hisH"/>
    <property type="match status" value="1"/>
</dbReference>
<sequence>MAIAIVDYGRGNLHSVSKAVERLGYEALVTSDEREIRSADGVILPGVGAFGDAMEHLRRGGLDHVVKDAAAAGQPLLGVCLGMQLLFTIGEEYGEHEGLDILQGAVVRFPSAAGLKVPHMGWNRLFFSQEDHPLFAGLEEGHVYFVHSYHAKTEQASDLLAVTDYGGPVTAIVGRGPVFGMQFHPEKSGQLGMKLLGNFLALTGAVRIQEEQNS</sequence>
<evidence type="ECO:0000256" key="4">
    <source>
        <dbReference type="ARBA" id="ARBA00022801"/>
    </source>
</evidence>
<feature type="active site" evidence="10">
    <location>
        <position position="186"/>
    </location>
</feature>
<evidence type="ECO:0000256" key="5">
    <source>
        <dbReference type="ARBA" id="ARBA00022962"/>
    </source>
</evidence>
<dbReference type="EMBL" id="JAPCKK010000034">
    <property type="protein sequence ID" value="MDP4099485.1"/>
    <property type="molecule type" value="Genomic_DNA"/>
</dbReference>
<evidence type="ECO:0000256" key="6">
    <source>
        <dbReference type="ARBA" id="ARBA00023102"/>
    </source>
</evidence>
<dbReference type="Gene3D" id="3.40.50.880">
    <property type="match status" value="1"/>
</dbReference>
<keyword evidence="10" id="KW-0963">Cytoplasm</keyword>
<comment type="subcellular location">
    <subcellularLocation>
        <location evidence="10">Cytoplasm</location>
    </subcellularLocation>
</comment>
<dbReference type="InterPro" id="IPR029062">
    <property type="entry name" value="Class_I_gatase-like"/>
</dbReference>
<dbReference type="RefSeq" id="WP_305757093.1">
    <property type="nucleotide sequence ID" value="NZ_JAPCKK010000034.1"/>
</dbReference>
<evidence type="ECO:0000256" key="8">
    <source>
        <dbReference type="ARBA" id="ARBA00047838"/>
    </source>
</evidence>
<dbReference type="PANTHER" id="PTHR42701">
    <property type="entry name" value="IMIDAZOLE GLYCEROL PHOSPHATE SYNTHASE SUBUNIT HISH"/>
    <property type="match status" value="1"/>
</dbReference>
<evidence type="ECO:0000256" key="10">
    <source>
        <dbReference type="HAMAP-Rule" id="MF_00278"/>
    </source>
</evidence>
<keyword evidence="5 10" id="KW-0315">Glutamine amidotransferase</keyword>
<comment type="function">
    <text evidence="10">IGPS catalyzes the conversion of PRFAR and glutamine to IGP, AICAR and glutamate. The HisH subunit catalyzes the hydrolysis of glutamine to glutamate and ammonia as part of the synthesis of IGP and AICAR. The resulting ammonia molecule is channeled to the active site of HisF.</text>
</comment>
<dbReference type="SUPFAM" id="SSF52317">
    <property type="entry name" value="Class I glutamine amidotransferase-like"/>
    <property type="match status" value="1"/>
</dbReference>
<comment type="catalytic activity">
    <reaction evidence="9 10">
        <text>L-glutamine + H2O = L-glutamate + NH4(+)</text>
        <dbReference type="Rhea" id="RHEA:15889"/>
        <dbReference type="ChEBI" id="CHEBI:15377"/>
        <dbReference type="ChEBI" id="CHEBI:28938"/>
        <dbReference type="ChEBI" id="CHEBI:29985"/>
        <dbReference type="ChEBI" id="CHEBI:58359"/>
        <dbReference type="EC" id="3.5.1.2"/>
    </reaction>
</comment>
<evidence type="ECO:0000256" key="3">
    <source>
        <dbReference type="ARBA" id="ARBA00022605"/>
    </source>
</evidence>
<dbReference type="InterPro" id="IPR017926">
    <property type="entry name" value="GATASE"/>
</dbReference>
<name>A0ABT9FXV7_9BACL</name>
<dbReference type="PANTHER" id="PTHR42701:SF1">
    <property type="entry name" value="IMIDAZOLE GLYCEROL PHOSPHATE SYNTHASE SUBUNIT HISH"/>
    <property type="match status" value="1"/>
</dbReference>
<dbReference type="EC" id="3.5.1.2" evidence="10"/>
<dbReference type="Pfam" id="PF00117">
    <property type="entry name" value="GATase"/>
    <property type="match status" value="1"/>
</dbReference>
<evidence type="ECO:0000259" key="11">
    <source>
        <dbReference type="Pfam" id="PF00117"/>
    </source>
</evidence>
<evidence type="ECO:0000256" key="2">
    <source>
        <dbReference type="ARBA" id="ARBA00011152"/>
    </source>
</evidence>
<keyword evidence="6 10" id="KW-0368">Histidine biosynthesis</keyword>
<dbReference type="PROSITE" id="PS51273">
    <property type="entry name" value="GATASE_TYPE_1"/>
    <property type="match status" value="1"/>
</dbReference>
<comment type="subunit">
    <text evidence="2 10">Heterodimer of HisH and HisF.</text>
</comment>
<accession>A0ABT9FXV7</accession>